<gene>
    <name evidence="1" type="ORF">INT45_011424</name>
</gene>
<accession>A0A8H7VK48</accession>
<dbReference type="OrthoDB" id="442460at2759"/>
<dbReference type="AlphaFoldDB" id="A0A8H7VK48"/>
<protein>
    <submittedName>
        <fullName evidence="1">Uncharacterized protein</fullName>
    </submittedName>
</protein>
<comment type="caution">
    <text evidence="1">The sequence shown here is derived from an EMBL/GenBank/DDBJ whole genome shotgun (WGS) entry which is preliminary data.</text>
</comment>
<reference evidence="1 2" key="1">
    <citation type="submission" date="2020-12" db="EMBL/GenBank/DDBJ databases">
        <title>Metabolic potential, ecology and presence of endohyphal bacteria is reflected in genomic diversity of Mucoromycotina.</title>
        <authorList>
            <person name="Muszewska A."/>
            <person name="Okrasinska A."/>
            <person name="Steczkiewicz K."/>
            <person name="Drgas O."/>
            <person name="Orlowska M."/>
            <person name="Perlinska-Lenart U."/>
            <person name="Aleksandrzak-Piekarczyk T."/>
            <person name="Szatraj K."/>
            <person name="Zielenkiewicz U."/>
            <person name="Pilsyk S."/>
            <person name="Malc E."/>
            <person name="Mieczkowski P."/>
            <person name="Kruszewska J.S."/>
            <person name="Biernat P."/>
            <person name="Pawlowska J."/>
        </authorList>
    </citation>
    <scope>NUCLEOTIDE SEQUENCE [LARGE SCALE GENOMIC DNA]</scope>
    <source>
        <strain evidence="1 2">CBS 142.35</strain>
    </source>
</reference>
<dbReference type="PANTHER" id="PTHR33524">
    <property type="entry name" value="C5ORF35"/>
    <property type="match status" value="1"/>
</dbReference>
<organism evidence="1 2">
    <name type="scientific">Circinella minor</name>
    <dbReference type="NCBI Taxonomy" id="1195481"/>
    <lineage>
        <taxon>Eukaryota</taxon>
        <taxon>Fungi</taxon>
        <taxon>Fungi incertae sedis</taxon>
        <taxon>Mucoromycota</taxon>
        <taxon>Mucoromycotina</taxon>
        <taxon>Mucoromycetes</taxon>
        <taxon>Mucorales</taxon>
        <taxon>Lichtheimiaceae</taxon>
        <taxon>Circinella</taxon>
    </lineage>
</organism>
<keyword evidence="2" id="KW-1185">Reference proteome</keyword>
<dbReference type="EMBL" id="JAEPRB010000024">
    <property type="protein sequence ID" value="KAG2225756.1"/>
    <property type="molecule type" value="Genomic_DNA"/>
</dbReference>
<name>A0A8H7VK48_9FUNG</name>
<evidence type="ECO:0000313" key="1">
    <source>
        <dbReference type="EMBL" id="KAG2225756.1"/>
    </source>
</evidence>
<dbReference type="Proteomes" id="UP000646827">
    <property type="component" value="Unassembled WGS sequence"/>
</dbReference>
<dbReference type="PANTHER" id="PTHR33524:SF2">
    <property type="entry name" value="SET DOMAIN-CONTAINING PROTEIN 9"/>
    <property type="match status" value="1"/>
</dbReference>
<proteinExistence type="predicted"/>
<dbReference type="InterPro" id="IPR040415">
    <property type="entry name" value="SETD9"/>
</dbReference>
<evidence type="ECO:0000313" key="2">
    <source>
        <dbReference type="Proteomes" id="UP000646827"/>
    </source>
</evidence>
<dbReference type="CDD" id="cd10537">
    <property type="entry name" value="SET_SETD9"/>
    <property type="match status" value="1"/>
</dbReference>
<sequence length="222" mass="24711">MRSPPAESAVMPLTIDGPAQLEKLFGIIHESKDPATNLMHQAGFSVQKCVSSIQGAGTGVFLSGQCQAGQIVCLYPGTVYLPFEPLFFASIANSYVLKCYDGLFVDGKSTGLSARMYRSIYHRENWPGAIQTSDVTWLTENPRNPLAIGQFVNNGTRTHYRSNVRYHEIDLPTSFPTELRQYIPNIYWSGLDTLTHYTRVVALVATKDINDTEIFSTYMDAV</sequence>